<dbReference type="SUPFAM" id="SSF56601">
    <property type="entry name" value="beta-lactamase/transpeptidase-like"/>
    <property type="match status" value="1"/>
</dbReference>
<dbReference type="PANTHER" id="PTHR43283:SF11">
    <property type="entry name" value="BETA-LACTAMASE-RELATED DOMAIN-CONTAINING PROTEIN"/>
    <property type="match status" value="1"/>
</dbReference>
<reference evidence="4" key="1">
    <citation type="submission" date="2022-08" db="EMBL/GenBank/DDBJ databases">
        <title>Draft genome sequencing of Roseisolibacter agri AW1220.</title>
        <authorList>
            <person name="Tobiishi Y."/>
            <person name="Tonouchi A."/>
        </authorList>
    </citation>
    <scope>NUCLEOTIDE SEQUENCE</scope>
    <source>
        <strain evidence="4">AW1220</strain>
    </source>
</reference>
<feature type="signal peptide" evidence="2">
    <location>
        <begin position="1"/>
        <end position="23"/>
    </location>
</feature>
<keyword evidence="2" id="KW-0732">Signal</keyword>
<feature type="chain" id="PRO_5041384244" description="Beta-lactamase-related domain-containing protein" evidence="2">
    <location>
        <begin position="24"/>
        <end position="429"/>
    </location>
</feature>
<dbReference type="GO" id="GO:0016787">
    <property type="term" value="F:hydrolase activity"/>
    <property type="evidence" value="ECO:0007669"/>
    <property type="project" value="UniProtKB-KW"/>
</dbReference>
<dbReference type="InterPro" id="IPR050789">
    <property type="entry name" value="Diverse_Enzym_Activities"/>
</dbReference>
<name>A0AA37QBX9_9BACT</name>
<organism evidence="4 5">
    <name type="scientific">Roseisolibacter agri</name>
    <dbReference type="NCBI Taxonomy" id="2014610"/>
    <lineage>
        <taxon>Bacteria</taxon>
        <taxon>Pseudomonadati</taxon>
        <taxon>Gemmatimonadota</taxon>
        <taxon>Gemmatimonadia</taxon>
        <taxon>Gemmatimonadales</taxon>
        <taxon>Gemmatimonadaceae</taxon>
        <taxon>Roseisolibacter</taxon>
    </lineage>
</organism>
<gene>
    <name evidence="4" type="ORF">rosag_03810</name>
</gene>
<dbReference type="PROSITE" id="PS51257">
    <property type="entry name" value="PROKAR_LIPOPROTEIN"/>
    <property type="match status" value="1"/>
</dbReference>
<evidence type="ECO:0000313" key="5">
    <source>
        <dbReference type="Proteomes" id="UP001161325"/>
    </source>
</evidence>
<keyword evidence="1" id="KW-0378">Hydrolase</keyword>
<dbReference type="Pfam" id="PF00144">
    <property type="entry name" value="Beta-lactamase"/>
    <property type="match status" value="1"/>
</dbReference>
<dbReference type="InterPro" id="IPR012338">
    <property type="entry name" value="Beta-lactam/transpept-like"/>
</dbReference>
<dbReference type="EMBL" id="BRXS01000001">
    <property type="protein sequence ID" value="GLC23868.1"/>
    <property type="molecule type" value="Genomic_DNA"/>
</dbReference>
<evidence type="ECO:0000259" key="3">
    <source>
        <dbReference type="Pfam" id="PF00144"/>
    </source>
</evidence>
<sequence>MLPRPLSPLALLALFGSAACAPAVTPIATAPTPVAAPARLAATDSLVVGSPPTVGLAPTLTARLDSLMRASLAAGAAPGGALAVGRYGRLVHLKGYGTTDWPDGAPRVDAATLYDLASLTKVVATTTAAMILEEEGRLDLARPVRDYVPELSAPDKAGITVRMLLTHQGGLEAGAALYRQHRGRAAYLAQINARPLRSAPGTQTVYSDWDMVLLQAVIERITGQALDAFVAQRVFAPLGMRDTRFTPDTSDAALRRRIAPTMVDTSRGGLQWGTVHDGNAWAIGGVSGHAGLFSSARDLAVFAQMLLNGGSYRGVRLLKPQTVARWTSPQGPSASRALGWDTPAQSSSAGQFFSPRSFGHTGFTGTSLWMDPERGVFVVLLLNRVHSRGEGTLHPALRRQVADAVQRAITDAPLIQWEAPTLPAGVSAP</sequence>
<dbReference type="Gene3D" id="3.40.710.10">
    <property type="entry name" value="DD-peptidase/beta-lactamase superfamily"/>
    <property type="match status" value="1"/>
</dbReference>
<evidence type="ECO:0000256" key="2">
    <source>
        <dbReference type="SAM" id="SignalP"/>
    </source>
</evidence>
<dbReference type="AlphaFoldDB" id="A0AA37QBX9"/>
<feature type="domain" description="Beta-lactamase-related" evidence="3">
    <location>
        <begin position="64"/>
        <end position="402"/>
    </location>
</feature>
<proteinExistence type="predicted"/>
<dbReference type="RefSeq" id="WP_284348312.1">
    <property type="nucleotide sequence ID" value="NZ_BRXS01000001.1"/>
</dbReference>
<evidence type="ECO:0000256" key="1">
    <source>
        <dbReference type="ARBA" id="ARBA00022801"/>
    </source>
</evidence>
<dbReference type="InterPro" id="IPR001466">
    <property type="entry name" value="Beta-lactam-related"/>
</dbReference>
<dbReference type="PANTHER" id="PTHR43283">
    <property type="entry name" value="BETA-LACTAMASE-RELATED"/>
    <property type="match status" value="1"/>
</dbReference>
<comment type="caution">
    <text evidence="4">The sequence shown here is derived from an EMBL/GenBank/DDBJ whole genome shotgun (WGS) entry which is preliminary data.</text>
</comment>
<dbReference type="Proteomes" id="UP001161325">
    <property type="component" value="Unassembled WGS sequence"/>
</dbReference>
<accession>A0AA37QBX9</accession>
<evidence type="ECO:0000313" key="4">
    <source>
        <dbReference type="EMBL" id="GLC23868.1"/>
    </source>
</evidence>
<protein>
    <recommendedName>
        <fullName evidence="3">Beta-lactamase-related domain-containing protein</fullName>
    </recommendedName>
</protein>
<keyword evidence="5" id="KW-1185">Reference proteome</keyword>